<evidence type="ECO:0000313" key="18">
    <source>
        <dbReference type="Proteomes" id="UP000041254"/>
    </source>
</evidence>
<keyword evidence="11" id="KW-0407">Ion channel</keyword>
<keyword evidence="8 15" id="KW-1133">Transmembrane helix</keyword>
<accession>A0A0G4FQW5</accession>
<feature type="coiled-coil region" evidence="13">
    <location>
        <begin position="802"/>
        <end position="847"/>
    </location>
</feature>
<dbReference type="Pfam" id="PF12796">
    <property type="entry name" value="Ank_2"/>
    <property type="match status" value="1"/>
</dbReference>
<dbReference type="PROSITE" id="PS50088">
    <property type="entry name" value="ANK_REPEAT"/>
    <property type="match status" value="2"/>
</dbReference>
<protein>
    <recommendedName>
        <fullName evidence="16">Ion transport domain-containing protein</fullName>
    </recommendedName>
</protein>
<evidence type="ECO:0000256" key="13">
    <source>
        <dbReference type="SAM" id="Coils"/>
    </source>
</evidence>
<feature type="transmembrane region" description="Helical" evidence="15">
    <location>
        <begin position="382"/>
        <end position="400"/>
    </location>
</feature>
<dbReference type="Pfam" id="PF00520">
    <property type="entry name" value="Ion_trans"/>
    <property type="match status" value="1"/>
</dbReference>
<dbReference type="InterPro" id="IPR002110">
    <property type="entry name" value="Ankyrin_rpt"/>
</dbReference>
<feature type="transmembrane region" description="Helical" evidence="15">
    <location>
        <begin position="727"/>
        <end position="746"/>
    </location>
</feature>
<keyword evidence="3" id="KW-1003">Cell membrane</keyword>
<feature type="transmembrane region" description="Helical" evidence="15">
    <location>
        <begin position="453"/>
        <end position="472"/>
    </location>
</feature>
<keyword evidence="5 15" id="KW-0812">Transmembrane</keyword>
<organism evidence="17 18">
    <name type="scientific">Vitrella brassicaformis (strain CCMP3155)</name>
    <dbReference type="NCBI Taxonomy" id="1169540"/>
    <lineage>
        <taxon>Eukaryota</taxon>
        <taxon>Sar</taxon>
        <taxon>Alveolata</taxon>
        <taxon>Colpodellida</taxon>
        <taxon>Vitrellaceae</taxon>
        <taxon>Vitrella</taxon>
    </lineage>
</organism>
<comment type="subcellular location">
    <subcellularLocation>
        <location evidence="1">Cell membrane</location>
        <topology evidence="1">Multi-pass membrane protein</topology>
    </subcellularLocation>
</comment>
<evidence type="ECO:0000256" key="8">
    <source>
        <dbReference type="ARBA" id="ARBA00022989"/>
    </source>
</evidence>
<evidence type="ECO:0000256" key="15">
    <source>
        <dbReference type="SAM" id="Phobius"/>
    </source>
</evidence>
<proteinExistence type="predicted"/>
<evidence type="ECO:0000256" key="9">
    <source>
        <dbReference type="ARBA" id="ARBA00023065"/>
    </source>
</evidence>
<name>A0A0G4FQW5_VITBC</name>
<dbReference type="GO" id="GO:0098703">
    <property type="term" value="P:calcium ion import across plasma membrane"/>
    <property type="evidence" value="ECO:0007669"/>
    <property type="project" value="TreeGrafter"/>
</dbReference>
<dbReference type="OrthoDB" id="432407at2759"/>
<dbReference type="SUPFAM" id="SSF48403">
    <property type="entry name" value="Ankyrin repeat"/>
    <property type="match status" value="1"/>
</dbReference>
<keyword evidence="4" id="KW-0109">Calcium transport</keyword>
<dbReference type="VEuPathDB" id="CryptoDB:Vbra_16019"/>
<dbReference type="GO" id="GO:0005216">
    <property type="term" value="F:monoatomic ion channel activity"/>
    <property type="evidence" value="ECO:0007669"/>
    <property type="project" value="InterPro"/>
</dbReference>
<evidence type="ECO:0000256" key="3">
    <source>
        <dbReference type="ARBA" id="ARBA00022475"/>
    </source>
</evidence>
<reference evidence="17 18" key="1">
    <citation type="submission" date="2014-11" db="EMBL/GenBank/DDBJ databases">
        <authorList>
            <person name="Zhu J."/>
            <person name="Qi W."/>
            <person name="Song R."/>
        </authorList>
    </citation>
    <scope>NUCLEOTIDE SEQUENCE [LARGE SCALE GENOMIC DNA]</scope>
</reference>
<dbReference type="PANTHER" id="PTHR10582:SF2">
    <property type="entry name" value="INACTIVE"/>
    <property type="match status" value="1"/>
</dbReference>
<keyword evidence="9" id="KW-0406">Ion transport</keyword>
<dbReference type="InterPro" id="IPR024862">
    <property type="entry name" value="TRPV"/>
</dbReference>
<dbReference type="SMART" id="SM00248">
    <property type="entry name" value="ANK"/>
    <property type="match status" value="4"/>
</dbReference>
<sequence length="853" mass="95573">MASASSEHIPLLQDDGQGLTEPQLPDVTDDITKAPRRFEQIPLVGAPAADEWEPTDALRDSIKKAIDASDAEDLRKALDGLLPEQTEKVLTTGYGYRNEESAIHYAAGRSSSVAVFEVLLHNRHHLLNLKDGGGNTPLHLAAREGSVGVVEKFVEWGGKELLEARDNDGWTPLHRAAWNRHVDVVEWMLRVNPQLLRIKNNYGRTPLDFALEETYVRANDPKFVGAMFAVAGAVAMELLGTDDEKLESVLQDPELLPKAVPYAKYGLGQCLRRCDSLGVDSLRWCSTFRRLIKSRQNDSLTDDLEKTAGWNEALTANFCSDTDEDLFRNSLKGKEREWFALLESAEPLTVVTQANCISLVTKHWQPPHTDFFGIQFAPRDVFITRVLSMLLMVAFVLLHIESIRGDSGVIESAVMGQSVWLWGAVLTGIGFVIQEAFQGVRLKAAYWADSWNVIDMSSSLAITAFIAVHFLGYSAEAEVSSLIVIALLFALRLLQTASLQPTVGPLILAVVRMFSDISMFLCLYVYILLVFAGVFTVLSSDEDHQYFGSFPKATLTLFYAGLGEFNEALTNAIESHDTLGAVLLFTYVILSSIILASTYSAIEETQAAQYQLLRIRVLNEYLTMPHHERLPSPFNLIGRCHKSHEMHPSHVGICVCAAVVVSEPLRYLASLISEQRRHQSALCRIAFWSMVALYFTVDGLLFAVAFTPVAIYKVLERLPRLIRGGNYWEVLVIPLVILLMSLFLLCQYAQRGLFSFGATGTDISEMADQRRKARIKFKDSIDKWIEAADHHDSSVPDVMAALREMRTQLAEVRTEQKQTEKQMDKRLTEMDRRQAEMEARMEGHMKEIKAKIK</sequence>
<dbReference type="AlphaFoldDB" id="A0A0G4FQW5"/>
<keyword evidence="13" id="KW-0175">Coiled coil</keyword>
<dbReference type="PROSITE" id="PS50297">
    <property type="entry name" value="ANK_REP_REGION"/>
    <property type="match status" value="2"/>
</dbReference>
<feature type="domain" description="Ion transport" evidence="16">
    <location>
        <begin position="415"/>
        <end position="599"/>
    </location>
</feature>
<keyword evidence="6" id="KW-0677">Repeat</keyword>
<dbReference type="InParanoid" id="A0A0G4FQW5"/>
<dbReference type="InterPro" id="IPR036770">
    <property type="entry name" value="Ankyrin_rpt-contain_sf"/>
</dbReference>
<keyword evidence="2" id="KW-0813">Transport</keyword>
<feature type="transmembrane region" description="Helical" evidence="15">
    <location>
        <begin position="412"/>
        <end position="433"/>
    </location>
</feature>
<dbReference type="Gene3D" id="1.10.287.70">
    <property type="match status" value="1"/>
</dbReference>
<feature type="transmembrane region" description="Helical" evidence="15">
    <location>
        <begin position="582"/>
        <end position="602"/>
    </location>
</feature>
<keyword evidence="18" id="KW-1185">Reference proteome</keyword>
<evidence type="ECO:0000313" key="17">
    <source>
        <dbReference type="EMBL" id="CEM16848.1"/>
    </source>
</evidence>
<feature type="transmembrane region" description="Helical" evidence="15">
    <location>
        <begin position="685"/>
        <end position="707"/>
    </location>
</feature>
<feature type="transmembrane region" description="Helical" evidence="15">
    <location>
        <begin position="545"/>
        <end position="562"/>
    </location>
</feature>
<feature type="repeat" description="ANK" evidence="12">
    <location>
        <begin position="133"/>
        <end position="157"/>
    </location>
</feature>
<dbReference type="EMBL" id="CDMY01000485">
    <property type="protein sequence ID" value="CEM16848.1"/>
    <property type="molecule type" value="Genomic_DNA"/>
</dbReference>
<feature type="region of interest" description="Disordered" evidence="14">
    <location>
        <begin position="1"/>
        <end position="28"/>
    </location>
</feature>
<gene>
    <name evidence="17" type="ORF">Vbra_16019</name>
</gene>
<evidence type="ECO:0000256" key="1">
    <source>
        <dbReference type="ARBA" id="ARBA00004651"/>
    </source>
</evidence>
<feature type="transmembrane region" description="Helical" evidence="15">
    <location>
        <begin position="517"/>
        <end position="538"/>
    </location>
</feature>
<evidence type="ECO:0000256" key="12">
    <source>
        <dbReference type="PROSITE-ProRule" id="PRU00023"/>
    </source>
</evidence>
<keyword evidence="7" id="KW-0106">Calcium</keyword>
<evidence type="ECO:0000256" key="2">
    <source>
        <dbReference type="ARBA" id="ARBA00022448"/>
    </source>
</evidence>
<evidence type="ECO:0000256" key="5">
    <source>
        <dbReference type="ARBA" id="ARBA00022692"/>
    </source>
</evidence>
<evidence type="ECO:0000259" key="16">
    <source>
        <dbReference type="Pfam" id="PF00520"/>
    </source>
</evidence>
<dbReference type="GO" id="GO:0005886">
    <property type="term" value="C:plasma membrane"/>
    <property type="evidence" value="ECO:0007669"/>
    <property type="project" value="UniProtKB-SubCell"/>
</dbReference>
<evidence type="ECO:0000256" key="4">
    <source>
        <dbReference type="ARBA" id="ARBA00022568"/>
    </source>
</evidence>
<evidence type="ECO:0000256" key="7">
    <source>
        <dbReference type="ARBA" id="ARBA00022837"/>
    </source>
</evidence>
<evidence type="ECO:0000256" key="14">
    <source>
        <dbReference type="SAM" id="MobiDB-lite"/>
    </source>
</evidence>
<evidence type="ECO:0000256" key="11">
    <source>
        <dbReference type="ARBA" id="ARBA00023303"/>
    </source>
</evidence>
<evidence type="ECO:0000256" key="10">
    <source>
        <dbReference type="ARBA" id="ARBA00023136"/>
    </source>
</evidence>
<keyword evidence="10 15" id="KW-0472">Membrane</keyword>
<evidence type="ECO:0000256" key="6">
    <source>
        <dbReference type="ARBA" id="ARBA00022737"/>
    </source>
</evidence>
<keyword evidence="12" id="KW-0040">ANK repeat</keyword>
<dbReference type="STRING" id="1169540.A0A0G4FQW5"/>
<feature type="repeat" description="ANK" evidence="12">
    <location>
        <begin position="168"/>
        <end position="190"/>
    </location>
</feature>
<dbReference type="PhylomeDB" id="A0A0G4FQW5"/>
<feature type="transmembrane region" description="Helical" evidence="15">
    <location>
        <begin position="479"/>
        <end position="497"/>
    </location>
</feature>
<dbReference type="Proteomes" id="UP000041254">
    <property type="component" value="Unassembled WGS sequence"/>
</dbReference>
<dbReference type="PANTHER" id="PTHR10582">
    <property type="entry name" value="TRANSIENT RECEPTOR POTENTIAL ION CHANNEL PROTEIN"/>
    <property type="match status" value="1"/>
</dbReference>
<dbReference type="Gene3D" id="1.25.40.20">
    <property type="entry name" value="Ankyrin repeat-containing domain"/>
    <property type="match status" value="1"/>
</dbReference>
<dbReference type="InterPro" id="IPR005821">
    <property type="entry name" value="Ion_trans_dom"/>
</dbReference>